<evidence type="ECO:0008006" key="4">
    <source>
        <dbReference type="Google" id="ProtNLM"/>
    </source>
</evidence>
<dbReference type="Proteomes" id="UP001190452">
    <property type="component" value="Unassembled WGS sequence"/>
</dbReference>
<sequence>MNQLVSVRCYPALLSVVADGREIARHERSFERYLTFYDWQHYITLVERKPGALRNGAPFATMPQPLQALQGHLLKHAGGDRVMTQVLSAVREHGLDAVLVAVQAALDSGRPSSDHVLNVLSRLKAPAQHRIVAATTLSLTEEPVADVNRYQHARAFQQHSTKRRRRTRAMKSRNPSETSGEKLFVNMRCFLLRRRQPRVGSCYPNNIILS</sequence>
<feature type="compositionally biased region" description="Basic residues" evidence="1">
    <location>
        <begin position="160"/>
        <end position="171"/>
    </location>
</feature>
<gene>
    <name evidence="2" type="ORF">R77569_03081</name>
</gene>
<comment type="caution">
    <text evidence="2">The sequence shown here is derived from an EMBL/GenBank/DDBJ whole genome shotgun (WGS) entry which is preliminary data.</text>
</comment>
<dbReference type="EMBL" id="CAUDKV010000013">
    <property type="protein sequence ID" value="CAJ0879469.1"/>
    <property type="molecule type" value="Genomic_DNA"/>
</dbReference>
<proteinExistence type="predicted"/>
<keyword evidence="3" id="KW-1185">Reference proteome</keyword>
<name>A0ABN9K8R1_9RALS</name>
<protein>
    <recommendedName>
        <fullName evidence="4">Transposase</fullName>
    </recommendedName>
</protein>
<evidence type="ECO:0000256" key="1">
    <source>
        <dbReference type="SAM" id="MobiDB-lite"/>
    </source>
</evidence>
<feature type="region of interest" description="Disordered" evidence="1">
    <location>
        <begin position="155"/>
        <end position="179"/>
    </location>
</feature>
<evidence type="ECO:0000313" key="3">
    <source>
        <dbReference type="Proteomes" id="UP001190452"/>
    </source>
</evidence>
<evidence type="ECO:0000313" key="2">
    <source>
        <dbReference type="EMBL" id="CAJ0879469.1"/>
    </source>
</evidence>
<organism evidence="2 3">
    <name type="scientific">Ralstonia mannitolilytica</name>
    <dbReference type="NCBI Taxonomy" id="105219"/>
    <lineage>
        <taxon>Bacteria</taxon>
        <taxon>Pseudomonadati</taxon>
        <taxon>Pseudomonadota</taxon>
        <taxon>Betaproteobacteria</taxon>
        <taxon>Burkholderiales</taxon>
        <taxon>Burkholderiaceae</taxon>
        <taxon>Ralstonia</taxon>
    </lineage>
</organism>
<accession>A0ABN9K8R1</accession>
<reference evidence="2 3" key="1">
    <citation type="submission" date="2023-07" db="EMBL/GenBank/DDBJ databases">
        <authorList>
            <person name="Peeters C."/>
        </authorList>
    </citation>
    <scope>NUCLEOTIDE SEQUENCE [LARGE SCALE GENOMIC DNA]</scope>
    <source>
        <strain evidence="2 3">R-77569</strain>
    </source>
</reference>